<gene>
    <name evidence="5" type="ORF">NAV_LOCUS1540</name>
</gene>
<accession>A0A498S0J1</accession>
<feature type="transmembrane region" description="Helical" evidence="2">
    <location>
        <begin position="602"/>
        <end position="622"/>
    </location>
</feature>
<feature type="region of interest" description="Disordered" evidence="1">
    <location>
        <begin position="746"/>
        <end position="799"/>
    </location>
</feature>
<reference evidence="5 6" key="1">
    <citation type="submission" date="2018-08" db="EMBL/GenBank/DDBJ databases">
        <authorList>
            <person name="Laetsch R D."/>
            <person name="Stevens L."/>
            <person name="Kumar S."/>
            <person name="Blaxter L. M."/>
        </authorList>
    </citation>
    <scope>NUCLEOTIDE SEQUENCE [LARGE SCALE GENOMIC DNA]</scope>
</reference>
<dbReference type="PANTHER" id="PTHR21483:SF18">
    <property type="entry name" value="RNA POLYMERASE II-ASSOCIATED PROTEIN 1"/>
    <property type="match status" value="1"/>
</dbReference>
<sequence>METMRRPSSNDTEEDLFRMQKEMFKRKCKKQTLVNNNSFAEKGRQIDKLAGHFCLNLDSLAEEDASIMQLTIRERNVEFLYNTDQLDDCKNSTGCENYAEEEGFPDVLDLSRYYNGLDESVKNIPANGRSFFAIEFDRIHGRIGDYNGAEASTSVVAKSMNDISREIELENLQRIEKMSKQEIEKAKQEIVERFNPKLLDFLRNKAKKERQWNAKQIERIPQQIEKSTGETNNVISDICTNTNQEVANKIRELEIFDLEKNNPAFHKDPISKLDDTYVRLAADVAQMDMATKCMRTILPRQQQNIVRLFDNLQTRPKNYTGDDDLLEMARDNLNAIKGLYLEQRKDKDGNLSVHFAEGIDPFGKAAWMLSPIRKVLDVMQKDGKSTVHDLVIVRLSLFWTLLVMVERPTLYYAFATPSEIFVRLAEIFIMGPEIFKDECVSRCLSRFLHDYLEPKARDGLLYLALKEPVAGLDSFGSFYEDFLHHFEEFSMGDENFTLFILHCAYANQRLLDSLLMKCAIWTSNRNIVRQMILKKDSGGFLLNLITARQMSDNEITDSKYITQFGKLLLSYAAAIRDGIIMKNRNELVYEIASSELGYYIRWLRLLVSLLVLITMGSICQLCQILCSESGTSRIAGFLILFIAFFGHVWISIHSSALTRARKAFFDESNVLETYQPRARTMGHLFCPEPPTPAPTVKFSETDDGNKEKRSSEENAAFNAMRDSHYANMFEYAMKMQKELQAIEKTGNELESAGSSSFQTSATQPSQSSAQQQSLSDSSLSQKQNASDKSSLGKNRGTFI</sequence>
<dbReference type="InterPro" id="IPR057989">
    <property type="entry name" value="TPR_RPAP1/MINIYO-like"/>
</dbReference>
<proteinExistence type="predicted"/>
<feature type="domain" description="RPAP1/MINIYO-like TPR repeats" evidence="4">
    <location>
        <begin position="373"/>
        <end position="601"/>
    </location>
</feature>
<evidence type="ECO:0000259" key="3">
    <source>
        <dbReference type="Pfam" id="PF08621"/>
    </source>
</evidence>
<feature type="domain" description="RPAP1 N-terminal" evidence="3">
    <location>
        <begin position="166"/>
        <end position="208"/>
    </location>
</feature>
<dbReference type="InterPro" id="IPR013930">
    <property type="entry name" value="RPAP1_N"/>
</dbReference>
<keyword evidence="6" id="KW-1185">Reference proteome</keyword>
<feature type="compositionally biased region" description="Basic and acidic residues" evidence="1">
    <location>
        <begin position="699"/>
        <end position="712"/>
    </location>
</feature>
<evidence type="ECO:0000256" key="2">
    <source>
        <dbReference type="SAM" id="Phobius"/>
    </source>
</evidence>
<dbReference type="GO" id="GO:0006366">
    <property type="term" value="P:transcription by RNA polymerase II"/>
    <property type="evidence" value="ECO:0007669"/>
    <property type="project" value="InterPro"/>
</dbReference>
<dbReference type="InterPro" id="IPR039913">
    <property type="entry name" value="RPAP1/Rba50"/>
</dbReference>
<evidence type="ECO:0000313" key="6">
    <source>
        <dbReference type="Proteomes" id="UP000276991"/>
    </source>
</evidence>
<dbReference type="STRING" id="6277.A0A498S0J1"/>
<dbReference type="Proteomes" id="UP000276991">
    <property type="component" value="Unassembled WGS sequence"/>
</dbReference>
<dbReference type="PANTHER" id="PTHR21483">
    <property type="entry name" value="RNA POLYMERASE II-ASSOCIATED PROTEIN 1"/>
    <property type="match status" value="1"/>
</dbReference>
<feature type="transmembrane region" description="Helical" evidence="2">
    <location>
        <begin position="634"/>
        <end position="652"/>
    </location>
</feature>
<organism evidence="5 6">
    <name type="scientific">Acanthocheilonema viteae</name>
    <name type="common">Filarial nematode worm</name>
    <name type="synonym">Dipetalonema viteae</name>
    <dbReference type="NCBI Taxonomy" id="6277"/>
    <lineage>
        <taxon>Eukaryota</taxon>
        <taxon>Metazoa</taxon>
        <taxon>Ecdysozoa</taxon>
        <taxon>Nematoda</taxon>
        <taxon>Chromadorea</taxon>
        <taxon>Rhabditida</taxon>
        <taxon>Spirurina</taxon>
        <taxon>Spiruromorpha</taxon>
        <taxon>Filarioidea</taxon>
        <taxon>Onchocercidae</taxon>
        <taxon>Acanthocheilonema</taxon>
    </lineage>
</organism>
<dbReference type="EMBL" id="UPTC01000135">
    <property type="protein sequence ID" value="VBB26710.1"/>
    <property type="molecule type" value="Genomic_DNA"/>
</dbReference>
<keyword evidence="2" id="KW-0812">Transmembrane</keyword>
<keyword evidence="2" id="KW-0472">Membrane</keyword>
<name>A0A498S0J1_ACAVI</name>
<dbReference type="OrthoDB" id="5853122at2759"/>
<feature type="region of interest" description="Disordered" evidence="1">
    <location>
        <begin position="688"/>
        <end position="717"/>
    </location>
</feature>
<protein>
    <submittedName>
        <fullName evidence="5">Uncharacterized protein</fullName>
    </submittedName>
</protein>
<evidence type="ECO:0000259" key="4">
    <source>
        <dbReference type="Pfam" id="PF25766"/>
    </source>
</evidence>
<feature type="compositionally biased region" description="Low complexity" evidence="1">
    <location>
        <begin position="754"/>
        <end position="783"/>
    </location>
</feature>
<dbReference type="AlphaFoldDB" id="A0A498S0J1"/>
<dbReference type="Pfam" id="PF25766">
    <property type="entry name" value="TPR_RPAP1"/>
    <property type="match status" value="1"/>
</dbReference>
<dbReference type="Pfam" id="PF08621">
    <property type="entry name" value="RPAP1_N"/>
    <property type="match status" value="1"/>
</dbReference>
<evidence type="ECO:0000256" key="1">
    <source>
        <dbReference type="SAM" id="MobiDB-lite"/>
    </source>
</evidence>
<keyword evidence="2" id="KW-1133">Transmembrane helix</keyword>
<evidence type="ECO:0000313" key="5">
    <source>
        <dbReference type="EMBL" id="VBB26710.1"/>
    </source>
</evidence>